<dbReference type="GO" id="GO:0005737">
    <property type="term" value="C:cytoplasm"/>
    <property type="evidence" value="ECO:0007669"/>
    <property type="project" value="TreeGrafter"/>
</dbReference>
<dbReference type="OrthoDB" id="3338687at2"/>
<protein>
    <submittedName>
        <fullName evidence="3">NAD-dependent epimerase/dehydratase family protein</fullName>
    </submittedName>
</protein>
<proteinExistence type="predicted"/>
<name>A0A5R9BDL2_9MICC</name>
<keyword evidence="4" id="KW-1185">Reference proteome</keyword>
<evidence type="ECO:0000256" key="1">
    <source>
        <dbReference type="SAM" id="MobiDB-lite"/>
    </source>
</evidence>
<comment type="caution">
    <text evidence="3">The sequence shown here is derived from an EMBL/GenBank/DDBJ whole genome shotgun (WGS) entry which is preliminary data.</text>
</comment>
<dbReference type="PANTHER" id="PTHR48079:SF6">
    <property type="entry name" value="NAD(P)-BINDING DOMAIN-CONTAINING PROTEIN-RELATED"/>
    <property type="match status" value="1"/>
</dbReference>
<organism evidence="3 4">
    <name type="scientific">Nesterenkonia salmonea</name>
    <dbReference type="NCBI Taxonomy" id="1804987"/>
    <lineage>
        <taxon>Bacteria</taxon>
        <taxon>Bacillati</taxon>
        <taxon>Actinomycetota</taxon>
        <taxon>Actinomycetes</taxon>
        <taxon>Micrococcales</taxon>
        <taxon>Micrococcaceae</taxon>
        <taxon>Nesterenkonia</taxon>
    </lineage>
</organism>
<dbReference type="Pfam" id="PF01370">
    <property type="entry name" value="Epimerase"/>
    <property type="match status" value="1"/>
</dbReference>
<dbReference type="InterPro" id="IPR051783">
    <property type="entry name" value="NAD(P)-dependent_oxidoreduct"/>
</dbReference>
<dbReference type="AlphaFoldDB" id="A0A5R9BDL2"/>
<evidence type="ECO:0000313" key="4">
    <source>
        <dbReference type="Proteomes" id="UP000310458"/>
    </source>
</evidence>
<dbReference type="SUPFAM" id="SSF51735">
    <property type="entry name" value="NAD(P)-binding Rossmann-fold domains"/>
    <property type="match status" value="1"/>
</dbReference>
<dbReference type="GO" id="GO:0004029">
    <property type="term" value="F:aldehyde dehydrogenase (NAD+) activity"/>
    <property type="evidence" value="ECO:0007669"/>
    <property type="project" value="TreeGrafter"/>
</dbReference>
<reference evidence="3 4" key="1">
    <citation type="submission" date="2019-05" db="EMBL/GenBank/DDBJ databases">
        <title>Nesterenkonia sp. GY074 isolated from the Southern Atlantic Ocean.</title>
        <authorList>
            <person name="Zhang G."/>
        </authorList>
    </citation>
    <scope>NUCLEOTIDE SEQUENCE [LARGE SCALE GENOMIC DNA]</scope>
    <source>
        <strain evidence="3 4">GY074</strain>
    </source>
</reference>
<dbReference type="InterPro" id="IPR036291">
    <property type="entry name" value="NAD(P)-bd_dom_sf"/>
</dbReference>
<gene>
    <name evidence="3" type="ORF">FEF26_06715</name>
</gene>
<accession>A0A5R9BDL2</accession>
<feature type="domain" description="NAD-dependent epimerase/dehydratase" evidence="2">
    <location>
        <begin position="3"/>
        <end position="241"/>
    </location>
</feature>
<sequence length="531" mass="57476">MRVVVVGATGNAGSAVLEELSDREEITSVLGLARRLPETACEPFSHAEWATVDIQFPDSVKTLTKLFSGADAVIHLGWLIQPNSKRELLRRVNVDGTEHVLKAAAEASVNRIAVASSVGAYSAVDDDQPRDESWGTEGISGSHYSEDKAAQERVMDEFEALHPDIALARLRPGLIFQAEAGAEIQRYFAGRLAPVQLLQKVSPPLVPIPHGIRTQAVHARDVAKAYVEAIIRGARGAFNIASDDLLTGEAIASIVSGRSAGRASIALPFPPLKPLVRAAHRARVLPMDEGWLEMARHAPVMDTSRARSILDWHPEASGSDALAELLEGLASGEGHGSIPLRPRSQSATNEHPLPSPEHELPSSIDAGLLRSYMADHLAGATAGLKRIQAMEGAFDDTAVYPQLSQVADAIESEHQWLSELIQAQGFPRPVIAAPALWLGERLSRAKPYARPLKRSPAALVLETELMMAAVTAKRQGWEVLSDYADELGIEASVFDRLVEAADDQRKDLGEVHTYARQRAFRTDRATFVPGE</sequence>
<evidence type="ECO:0000259" key="2">
    <source>
        <dbReference type="Pfam" id="PF01370"/>
    </source>
</evidence>
<dbReference type="EMBL" id="VAVZ01000015">
    <property type="protein sequence ID" value="TLP98002.1"/>
    <property type="molecule type" value="Genomic_DNA"/>
</dbReference>
<dbReference type="Proteomes" id="UP000310458">
    <property type="component" value="Unassembled WGS sequence"/>
</dbReference>
<evidence type="ECO:0000313" key="3">
    <source>
        <dbReference type="EMBL" id="TLP98002.1"/>
    </source>
</evidence>
<dbReference type="Gene3D" id="3.40.50.720">
    <property type="entry name" value="NAD(P)-binding Rossmann-like Domain"/>
    <property type="match status" value="1"/>
</dbReference>
<dbReference type="PANTHER" id="PTHR48079">
    <property type="entry name" value="PROTEIN YEEZ"/>
    <property type="match status" value="1"/>
</dbReference>
<dbReference type="InterPro" id="IPR001509">
    <property type="entry name" value="Epimerase_deHydtase"/>
</dbReference>
<feature type="region of interest" description="Disordered" evidence="1">
    <location>
        <begin position="334"/>
        <end position="360"/>
    </location>
</feature>